<sequence length="103" mass="12209">MRYLDEVTFIKESPDSHYDPDLGEWVEKEPTRTVFSANITDIGTDRSVEVFGDIKKGAKVMRMMPLFTMPEYDYIEFDNKKWALMTYRNPSERNTFILQEVNQ</sequence>
<protein>
    <submittedName>
        <fullName evidence="1">Membrane-associated phospholipid phosphatase</fullName>
    </submittedName>
</protein>
<dbReference type="Proteomes" id="UP000031847">
    <property type="component" value="Unassembled WGS sequence"/>
</dbReference>
<organism evidence="1 2">
    <name type="scientific">Lactococcus lactis subsp. lactis</name>
    <name type="common">Streptococcus lactis</name>
    <dbReference type="NCBI Taxonomy" id="1360"/>
    <lineage>
        <taxon>Bacteria</taxon>
        <taxon>Bacillati</taxon>
        <taxon>Bacillota</taxon>
        <taxon>Bacilli</taxon>
        <taxon>Lactobacillales</taxon>
        <taxon>Streptococcaceae</taxon>
        <taxon>Lactococcus</taxon>
    </lineage>
</organism>
<reference evidence="1 2" key="1">
    <citation type="submission" date="2015-01" db="EMBL/GenBank/DDBJ databases">
        <title>Lactococcus lactis subsp.lactis JCM 5805 whole genome shotgun sequence.</title>
        <authorList>
            <person name="Fujii T."/>
            <person name="Tomita Y."/>
            <person name="Ikushima S."/>
            <person name="Fujiwara D."/>
        </authorList>
    </citation>
    <scope>NUCLEOTIDE SEQUENCE [LARGE SCALE GENOMIC DNA]</scope>
    <source>
        <strain evidence="1 2">JCM 5805</strain>
    </source>
</reference>
<dbReference type="RefSeq" id="WP_044009618.1">
    <property type="nucleotide sequence ID" value="NZ_BAABQR010000008.1"/>
</dbReference>
<evidence type="ECO:0000313" key="2">
    <source>
        <dbReference type="Proteomes" id="UP000031847"/>
    </source>
</evidence>
<gene>
    <name evidence="1" type="ORF">JCM5805K_0526</name>
</gene>
<comment type="caution">
    <text evidence="1">The sequence shown here is derived from an EMBL/GenBank/DDBJ whole genome shotgun (WGS) entry which is preliminary data.</text>
</comment>
<name>A0A0B8QX04_LACLL</name>
<dbReference type="AlphaFoldDB" id="A0A0B8QX04"/>
<accession>A0A0B8QX04</accession>
<proteinExistence type="predicted"/>
<dbReference type="EMBL" id="BBSI01000015">
    <property type="protein sequence ID" value="GAM79418.1"/>
    <property type="molecule type" value="Genomic_DNA"/>
</dbReference>
<dbReference type="PATRIC" id="fig|1360.96.peg.766"/>
<evidence type="ECO:0000313" key="1">
    <source>
        <dbReference type="EMBL" id="GAM79418.1"/>
    </source>
</evidence>